<evidence type="ECO:0000256" key="12">
    <source>
        <dbReference type="PROSITE-ProRule" id="PRU01360"/>
    </source>
</evidence>
<dbReference type="PANTHER" id="PTHR30069:SF53">
    <property type="entry name" value="COLICIN I RECEPTOR-RELATED"/>
    <property type="match status" value="1"/>
</dbReference>
<evidence type="ECO:0000256" key="13">
    <source>
        <dbReference type="RuleBase" id="RU003357"/>
    </source>
</evidence>
<keyword evidence="9 12" id="KW-0472">Membrane</keyword>
<keyword evidence="5 12" id="KW-0812">Transmembrane</keyword>
<dbReference type="EMBL" id="QKOE01000004">
    <property type="protein sequence ID" value="PZA17121.1"/>
    <property type="molecule type" value="Genomic_DNA"/>
</dbReference>
<protein>
    <recommendedName>
        <fullName evidence="19">TonB-dependent receptor</fullName>
    </recommendedName>
</protein>
<evidence type="ECO:0000256" key="10">
    <source>
        <dbReference type="ARBA" id="ARBA00023170"/>
    </source>
</evidence>
<evidence type="ECO:0000256" key="7">
    <source>
        <dbReference type="ARBA" id="ARBA00023065"/>
    </source>
</evidence>
<evidence type="ECO:0000256" key="6">
    <source>
        <dbReference type="ARBA" id="ARBA00022729"/>
    </source>
</evidence>
<dbReference type="RefSeq" id="WP_110523766.1">
    <property type="nucleotide sequence ID" value="NZ_QKOE01000004.1"/>
</dbReference>
<keyword evidence="7" id="KW-0406">Ion transport</keyword>
<evidence type="ECO:0000256" key="4">
    <source>
        <dbReference type="ARBA" id="ARBA00022452"/>
    </source>
</evidence>
<dbReference type="GO" id="GO:0015889">
    <property type="term" value="P:cobalamin transport"/>
    <property type="evidence" value="ECO:0007669"/>
    <property type="project" value="TreeGrafter"/>
</dbReference>
<keyword evidence="18" id="KW-1185">Reference proteome</keyword>
<dbReference type="InterPro" id="IPR039426">
    <property type="entry name" value="TonB-dep_rcpt-like"/>
</dbReference>
<sequence length="660" mass="72117">MKHALLSAATALALLPAAQAADTLLPEMTIEASRLDKASSTLTQSASVVEAEEIARGGYTDVTEILRSLAGIEFKQVGGPGQYNYLKMRGFGAGHVLVVVDGVTLNQAGSGDVGNLLSQLDPASISRIEVLRGPQAVLYGANATAGVISITTKRGGAPRLSVGAEAGSLGWQKLKASWQHAVELGPGQLRTSVHASRVDSDGVHKYEGFKDETFQFAADYSTEQIDAGISLWHTDSRFDYAHLTEVTRSARPSYWGGQLPDPNAYNTTRTAVLQAYVEHHLSTTLSHRLAAGQTLSQRKSRDLDDGLLGYITAPWDNFTVNWMDYYNQGDAVPIHDSGSPLTAHNKDRSTQFDYSLRYAADGLKALAGAERYESSTRQWGRWGTLKGEADRGSFYVNGEYAVGDSGLTLAAGLRHDDYDVWGDKTTGSLGASYRLGSLTLFANHGTSYRAPTLQQLFNPNYGSVTLKPESGRTTEIGVRQHLANTGLNWEATLWHAQVSDVVIYDSSIANPNNPYGYGQYANADKQRTRGIEFSLAWALDDAWTVKGNYTYTDSHTRKVGADDERTVQIARHKANLGLFYVKGPFSASAHAYYTDKRLDWTGRDWIDDYVRVDVAARYAVSKDVSLYARVENVFDADAPEGLGYKQPGTYGIVGVEYRFF</sequence>
<evidence type="ECO:0000256" key="2">
    <source>
        <dbReference type="ARBA" id="ARBA00009810"/>
    </source>
</evidence>
<keyword evidence="8 13" id="KW-0798">TonB box</keyword>
<keyword evidence="10" id="KW-0675">Receptor</keyword>
<evidence type="ECO:0000256" key="9">
    <source>
        <dbReference type="ARBA" id="ARBA00023136"/>
    </source>
</evidence>
<dbReference type="GO" id="GO:0009279">
    <property type="term" value="C:cell outer membrane"/>
    <property type="evidence" value="ECO:0007669"/>
    <property type="project" value="UniProtKB-SubCell"/>
</dbReference>
<comment type="subcellular location">
    <subcellularLocation>
        <location evidence="1 12">Cell outer membrane</location>
        <topology evidence="1 12">Multi-pass membrane protein</topology>
    </subcellularLocation>
</comment>
<dbReference type="InterPro" id="IPR000531">
    <property type="entry name" value="Beta-barrel_TonB"/>
</dbReference>
<dbReference type="InterPro" id="IPR037066">
    <property type="entry name" value="Plug_dom_sf"/>
</dbReference>
<evidence type="ECO:0000256" key="3">
    <source>
        <dbReference type="ARBA" id="ARBA00022448"/>
    </source>
</evidence>
<dbReference type="OrthoDB" id="9790771at2"/>
<dbReference type="PANTHER" id="PTHR30069">
    <property type="entry name" value="TONB-DEPENDENT OUTER MEMBRANE RECEPTOR"/>
    <property type="match status" value="1"/>
</dbReference>
<feature type="signal peptide" evidence="14">
    <location>
        <begin position="1"/>
        <end position="20"/>
    </location>
</feature>
<dbReference type="PROSITE" id="PS52016">
    <property type="entry name" value="TONB_DEPENDENT_REC_3"/>
    <property type="match status" value="1"/>
</dbReference>
<evidence type="ECO:0000256" key="11">
    <source>
        <dbReference type="ARBA" id="ARBA00023237"/>
    </source>
</evidence>
<dbReference type="Proteomes" id="UP000248259">
    <property type="component" value="Unassembled WGS sequence"/>
</dbReference>
<dbReference type="CDD" id="cd01347">
    <property type="entry name" value="ligand_gated_channel"/>
    <property type="match status" value="1"/>
</dbReference>
<feature type="domain" description="TonB-dependent receptor-like beta-barrel" evidence="15">
    <location>
        <begin position="224"/>
        <end position="633"/>
    </location>
</feature>
<evidence type="ECO:0008006" key="19">
    <source>
        <dbReference type="Google" id="ProtNLM"/>
    </source>
</evidence>
<evidence type="ECO:0000256" key="8">
    <source>
        <dbReference type="ARBA" id="ARBA00023077"/>
    </source>
</evidence>
<dbReference type="Pfam" id="PF00593">
    <property type="entry name" value="TonB_dep_Rec_b-barrel"/>
    <property type="match status" value="1"/>
</dbReference>
<evidence type="ECO:0000259" key="15">
    <source>
        <dbReference type="Pfam" id="PF00593"/>
    </source>
</evidence>
<evidence type="ECO:0000256" key="14">
    <source>
        <dbReference type="SAM" id="SignalP"/>
    </source>
</evidence>
<dbReference type="Gene3D" id="2.170.130.10">
    <property type="entry name" value="TonB-dependent receptor, plug domain"/>
    <property type="match status" value="1"/>
</dbReference>
<dbReference type="InterPro" id="IPR012910">
    <property type="entry name" value="Plug_dom"/>
</dbReference>
<keyword evidence="6 14" id="KW-0732">Signal</keyword>
<feature type="chain" id="PRO_5016342340" description="TonB-dependent receptor" evidence="14">
    <location>
        <begin position="21"/>
        <end position="660"/>
    </location>
</feature>
<keyword evidence="3 12" id="KW-0813">Transport</keyword>
<dbReference type="SUPFAM" id="SSF56935">
    <property type="entry name" value="Porins"/>
    <property type="match status" value="1"/>
</dbReference>
<accession>A0A323UXY7</accession>
<reference evidence="17 18" key="1">
    <citation type="submission" date="2018-06" db="EMBL/GenBank/DDBJ databases">
        <title>Azoarcus communis strain SWub3 genome.</title>
        <authorList>
            <person name="Zorraquino Salvo V."/>
            <person name="Toubiana D."/>
            <person name="Blumwald E."/>
        </authorList>
    </citation>
    <scope>NUCLEOTIDE SEQUENCE [LARGE SCALE GENOMIC DNA]</scope>
    <source>
        <strain evidence="17 18">SWub3</strain>
    </source>
</reference>
<dbReference type="AlphaFoldDB" id="A0A323UXY7"/>
<evidence type="ECO:0000259" key="16">
    <source>
        <dbReference type="Pfam" id="PF07715"/>
    </source>
</evidence>
<keyword evidence="11 12" id="KW-0998">Cell outer membrane</keyword>
<keyword evidence="4 12" id="KW-1134">Transmembrane beta strand</keyword>
<dbReference type="Gene3D" id="2.40.170.20">
    <property type="entry name" value="TonB-dependent receptor, beta-barrel domain"/>
    <property type="match status" value="1"/>
</dbReference>
<comment type="similarity">
    <text evidence="2 12 13">Belongs to the TonB-dependent receptor family.</text>
</comment>
<dbReference type="InterPro" id="IPR036942">
    <property type="entry name" value="Beta-barrel_TonB_sf"/>
</dbReference>
<feature type="domain" description="TonB-dependent receptor plug" evidence="16">
    <location>
        <begin position="41"/>
        <end position="147"/>
    </location>
</feature>
<evidence type="ECO:0000313" key="18">
    <source>
        <dbReference type="Proteomes" id="UP000248259"/>
    </source>
</evidence>
<dbReference type="GO" id="GO:0006811">
    <property type="term" value="P:monoatomic ion transport"/>
    <property type="evidence" value="ECO:0007669"/>
    <property type="project" value="UniProtKB-KW"/>
</dbReference>
<gene>
    <name evidence="17" type="ORF">DNK49_07740</name>
</gene>
<proteinExistence type="inferred from homology"/>
<evidence type="ECO:0000313" key="17">
    <source>
        <dbReference type="EMBL" id="PZA17121.1"/>
    </source>
</evidence>
<evidence type="ECO:0000256" key="1">
    <source>
        <dbReference type="ARBA" id="ARBA00004571"/>
    </source>
</evidence>
<dbReference type="Pfam" id="PF07715">
    <property type="entry name" value="Plug"/>
    <property type="match status" value="1"/>
</dbReference>
<comment type="caution">
    <text evidence="17">The sequence shown here is derived from an EMBL/GenBank/DDBJ whole genome shotgun (WGS) entry which is preliminary data.</text>
</comment>
<evidence type="ECO:0000256" key="5">
    <source>
        <dbReference type="ARBA" id="ARBA00022692"/>
    </source>
</evidence>
<organism evidence="17 18">
    <name type="scientific">Parazoarcus communis SWub3 = DSM 12120</name>
    <dbReference type="NCBI Taxonomy" id="1121029"/>
    <lineage>
        <taxon>Bacteria</taxon>
        <taxon>Pseudomonadati</taxon>
        <taxon>Pseudomonadota</taxon>
        <taxon>Betaproteobacteria</taxon>
        <taxon>Rhodocyclales</taxon>
        <taxon>Zoogloeaceae</taxon>
        <taxon>Parazoarcus</taxon>
    </lineage>
</organism>
<name>A0A323UXY7_9RHOO</name>